<accession>A0A7J5DT17</accession>
<comment type="caution">
    <text evidence="1">The sequence shown here is derived from an EMBL/GenBank/DDBJ whole genome shotgun (WGS) entry which is preliminary data.</text>
</comment>
<evidence type="ECO:0000313" key="2">
    <source>
        <dbReference type="Proteomes" id="UP000449906"/>
    </source>
</evidence>
<organism evidence="1 2">
    <name type="scientific">Nocardioides simplex</name>
    <name type="common">Arthrobacter simplex</name>
    <dbReference type="NCBI Taxonomy" id="2045"/>
    <lineage>
        <taxon>Bacteria</taxon>
        <taxon>Bacillati</taxon>
        <taxon>Actinomycetota</taxon>
        <taxon>Actinomycetes</taxon>
        <taxon>Propionibacteriales</taxon>
        <taxon>Nocardioidaceae</taxon>
        <taxon>Pimelobacter</taxon>
    </lineage>
</organism>
<evidence type="ECO:0000313" key="1">
    <source>
        <dbReference type="EMBL" id="KAB2808298.1"/>
    </source>
</evidence>
<dbReference type="RefSeq" id="WP_151581979.1">
    <property type="nucleotide sequence ID" value="NZ_WBVM01000003.1"/>
</dbReference>
<proteinExistence type="predicted"/>
<dbReference type="EMBL" id="WBVM01000003">
    <property type="protein sequence ID" value="KAB2808298.1"/>
    <property type="molecule type" value="Genomic_DNA"/>
</dbReference>
<reference evidence="1 2" key="1">
    <citation type="submission" date="2019-09" db="EMBL/GenBank/DDBJ databases">
        <title>Pimelobacter sp. isolated from Paulinella.</title>
        <authorList>
            <person name="Jeong S.E."/>
        </authorList>
    </citation>
    <scope>NUCLEOTIDE SEQUENCE [LARGE SCALE GENOMIC DNA]</scope>
    <source>
        <strain evidence="1 2">Pch-N</strain>
    </source>
</reference>
<dbReference type="AlphaFoldDB" id="A0A7J5DT17"/>
<sequence length="101" mass="10992">MSIVASSDLGEPGDEYARAFHLSLAGWVDGEQVKLPDDDLHGLVPLILDFFAPFAAVRGGGSNPFVKDNFQAVHVWVYFADLLCREPMRPTGSFAVTPWAA</sequence>
<name>A0A7J5DT17_NOCSI</name>
<protein>
    <submittedName>
        <fullName evidence="1">Uncharacterized protein</fullName>
    </submittedName>
</protein>
<gene>
    <name evidence="1" type="ORF">F9L07_22550</name>
</gene>
<dbReference type="Proteomes" id="UP000449906">
    <property type="component" value="Unassembled WGS sequence"/>
</dbReference>